<gene>
    <name evidence="3" type="ORF">FYJ71_07510</name>
</gene>
<name>A0A6N7XGU7_9FIRM</name>
<feature type="compositionally biased region" description="Polar residues" evidence="1">
    <location>
        <begin position="91"/>
        <end position="112"/>
    </location>
</feature>
<feature type="compositionally biased region" description="Low complexity" evidence="1">
    <location>
        <begin position="48"/>
        <end position="84"/>
    </location>
</feature>
<comment type="caution">
    <text evidence="3">The sequence shown here is derived from an EMBL/GenBank/DDBJ whole genome shotgun (WGS) entry which is preliminary data.</text>
</comment>
<keyword evidence="4" id="KW-1185">Reference proteome</keyword>
<evidence type="ECO:0000313" key="3">
    <source>
        <dbReference type="EMBL" id="MST62813.1"/>
    </source>
</evidence>
<dbReference type="EMBL" id="VUNE01000004">
    <property type="protein sequence ID" value="MST62813.1"/>
    <property type="molecule type" value="Genomic_DNA"/>
</dbReference>
<evidence type="ECO:0008006" key="5">
    <source>
        <dbReference type="Google" id="ProtNLM"/>
    </source>
</evidence>
<dbReference type="AlphaFoldDB" id="A0A6N7XGU7"/>
<proteinExistence type="predicted"/>
<feature type="transmembrane region" description="Helical" evidence="2">
    <location>
        <begin position="187"/>
        <end position="205"/>
    </location>
</feature>
<evidence type="ECO:0000256" key="2">
    <source>
        <dbReference type="SAM" id="Phobius"/>
    </source>
</evidence>
<feature type="transmembrane region" description="Helical" evidence="2">
    <location>
        <begin position="225"/>
        <end position="246"/>
    </location>
</feature>
<keyword evidence="2" id="KW-0472">Membrane</keyword>
<organism evidence="3 4">
    <name type="scientific">Peptostreptococcus porci</name>
    <dbReference type="NCBI Taxonomy" id="2652282"/>
    <lineage>
        <taxon>Bacteria</taxon>
        <taxon>Bacillati</taxon>
        <taxon>Bacillota</taxon>
        <taxon>Clostridia</taxon>
        <taxon>Peptostreptococcales</taxon>
        <taxon>Peptostreptococcaceae</taxon>
        <taxon>Peptostreptococcus</taxon>
    </lineage>
</organism>
<dbReference type="InterPro" id="IPR025945">
    <property type="entry name" value="DHHW"/>
</dbReference>
<reference evidence="3 4" key="1">
    <citation type="submission" date="2019-08" db="EMBL/GenBank/DDBJ databases">
        <title>In-depth cultivation of the pig gut microbiome towards novel bacterial diversity and tailored functional studies.</title>
        <authorList>
            <person name="Wylensek D."/>
            <person name="Hitch T.C.A."/>
            <person name="Clavel T."/>
        </authorList>
    </citation>
    <scope>NUCLEOTIDE SEQUENCE [LARGE SCALE GENOMIC DNA]</scope>
    <source>
        <strain evidence="3 4">WCA-SAB-591-4A-A</strain>
    </source>
</reference>
<feature type="region of interest" description="Disordered" evidence="1">
    <location>
        <begin position="1"/>
        <end position="182"/>
    </location>
</feature>
<sequence>MKKDNKYEPVMPEYLKKNLGLDQPRKSQRSSNGNVKTRAGAKTKGNVKSKANPNSNSNPKSKSIAKSSSSAKPKVSPKKASTSAKKAKTPLATNQRTQKKASVTSSPKQSLGKNSTKKIKNSGSKNSNYRNPYVGKGSKNDIDGIYSRNKRAELNSTKKSNVKAQNVKTASVKKPKKAKKRKKRGTNLLYPVIYFISIFLGFVFAGGDKERYISKSRKDALDFKFFRVLSVGFVVLLFVVMFLNIITPTSKTSVAENRELQQRPSMSLSRLLDGKFASEYTKFLSDQFINRDGLIKIKAKFDLMTGKKEINGVYIAKNDYLMEGFKRSDDNSTLSKLSEINKFTNNNTGLKVSMMLVPNKVEIYSNLLPKSNPNNSQKEYVNFVKKNLDSKIKVVELFDVFEKNKNNIDLYFKTDHHWTTDGAYLAYVEYCKALNLEPINENMLERNLASDSFKGSLYYKNGAEIGFPDELYLYLNKNEDKPVLVKYYDDLKKVPTLYDVSKLQGRDPYEVFTGGNHTQIKIRTNIDTKRKLLVVKDSYANAMLPFLVNNFSEITVVDLRYFTGSLQDVIQNNELTDVLFLNNINTFNTDSSILSVND</sequence>
<feature type="compositionally biased region" description="Polar residues" evidence="1">
    <location>
        <begin position="154"/>
        <end position="169"/>
    </location>
</feature>
<keyword evidence="2" id="KW-0812">Transmembrane</keyword>
<accession>A0A6N7XGU7</accession>
<protein>
    <recommendedName>
        <fullName evidence="5">DHHW protein</fullName>
    </recommendedName>
</protein>
<feature type="compositionally biased region" description="Basic residues" evidence="1">
    <location>
        <begin position="171"/>
        <end position="182"/>
    </location>
</feature>
<evidence type="ECO:0000256" key="1">
    <source>
        <dbReference type="SAM" id="MobiDB-lite"/>
    </source>
</evidence>
<keyword evidence="2" id="KW-1133">Transmembrane helix</keyword>
<evidence type="ECO:0000313" key="4">
    <source>
        <dbReference type="Proteomes" id="UP000440713"/>
    </source>
</evidence>
<dbReference type="Pfam" id="PF14286">
    <property type="entry name" value="DHHW"/>
    <property type="match status" value="1"/>
</dbReference>
<dbReference type="Proteomes" id="UP000440713">
    <property type="component" value="Unassembled WGS sequence"/>
</dbReference>
<dbReference type="RefSeq" id="WP_154538242.1">
    <property type="nucleotide sequence ID" value="NZ_VUNE01000004.1"/>
</dbReference>